<evidence type="ECO:0000259" key="2">
    <source>
        <dbReference type="Pfam" id="PF00534"/>
    </source>
</evidence>
<dbReference type="Gene3D" id="3.40.50.2000">
    <property type="entry name" value="Glycogen Phosphorylase B"/>
    <property type="match status" value="1"/>
</dbReference>
<dbReference type="Pfam" id="PF00534">
    <property type="entry name" value="Glycos_transf_1"/>
    <property type="match status" value="1"/>
</dbReference>
<evidence type="ECO:0000313" key="3">
    <source>
        <dbReference type="EMBL" id="BAP57276.1"/>
    </source>
</evidence>
<dbReference type="SUPFAM" id="SSF53756">
    <property type="entry name" value="UDP-Glycosyltransferase/glycogen phosphorylase"/>
    <property type="match status" value="1"/>
</dbReference>
<organism evidence="3 4">
    <name type="scientific">Thioploca ingrica</name>
    <dbReference type="NCBI Taxonomy" id="40754"/>
    <lineage>
        <taxon>Bacteria</taxon>
        <taxon>Pseudomonadati</taxon>
        <taxon>Pseudomonadota</taxon>
        <taxon>Gammaproteobacteria</taxon>
        <taxon>Thiotrichales</taxon>
        <taxon>Thiotrichaceae</taxon>
        <taxon>Thioploca</taxon>
    </lineage>
</organism>
<dbReference type="EMBL" id="AP014633">
    <property type="protein sequence ID" value="BAP57276.1"/>
    <property type="molecule type" value="Genomic_DNA"/>
</dbReference>
<evidence type="ECO:0000313" key="4">
    <source>
        <dbReference type="Proteomes" id="UP000031623"/>
    </source>
</evidence>
<dbReference type="InterPro" id="IPR001296">
    <property type="entry name" value="Glyco_trans_1"/>
</dbReference>
<dbReference type="PANTHER" id="PTHR46401:SF2">
    <property type="entry name" value="GLYCOSYLTRANSFERASE WBBK-RELATED"/>
    <property type="match status" value="1"/>
</dbReference>
<proteinExistence type="predicted"/>
<dbReference type="GO" id="GO:0009103">
    <property type="term" value="P:lipopolysaccharide biosynthetic process"/>
    <property type="evidence" value="ECO:0007669"/>
    <property type="project" value="TreeGrafter"/>
</dbReference>
<name>A0A090BVQ7_9GAMM</name>
<dbReference type="Proteomes" id="UP000031623">
    <property type="component" value="Chromosome"/>
</dbReference>
<evidence type="ECO:0000256" key="1">
    <source>
        <dbReference type="ARBA" id="ARBA00022679"/>
    </source>
</evidence>
<accession>A0A090BVQ7</accession>
<protein>
    <submittedName>
        <fullName evidence="3">Glycosyl transferase, group 1</fullName>
    </submittedName>
</protein>
<dbReference type="PANTHER" id="PTHR46401">
    <property type="entry name" value="GLYCOSYLTRANSFERASE WBBK-RELATED"/>
    <property type="match status" value="1"/>
</dbReference>
<keyword evidence="1 3" id="KW-0808">Transferase</keyword>
<dbReference type="STRING" id="40754.THII_2979"/>
<dbReference type="HOGENOM" id="CLU_041001_1_0_6"/>
<reference evidence="3 4" key="1">
    <citation type="journal article" date="2014" name="ISME J.">
        <title>Ecophysiology of Thioploca ingrica as revealed by the complete genome sequence supplemented with proteomic evidence.</title>
        <authorList>
            <person name="Kojima H."/>
            <person name="Ogura Y."/>
            <person name="Yamamoto N."/>
            <person name="Togashi T."/>
            <person name="Mori H."/>
            <person name="Watanabe T."/>
            <person name="Nemoto F."/>
            <person name="Kurokawa K."/>
            <person name="Hayashi T."/>
            <person name="Fukui M."/>
        </authorList>
    </citation>
    <scope>NUCLEOTIDE SEQUENCE [LARGE SCALE GENOMIC DNA]</scope>
</reference>
<dbReference type="AlphaFoldDB" id="A0A090BVQ7"/>
<feature type="domain" description="Glycosyl transferase family 1" evidence="2">
    <location>
        <begin position="187"/>
        <end position="325"/>
    </location>
</feature>
<gene>
    <name evidence="3" type="ORF">THII_2979</name>
</gene>
<sequence>MNLILHDYFESLEGGGRLCSLLAQGLPANLGYGFAKANHPFLIPLSPDAQHNLQAYSAIPLWRQFKLARTFSRKTTFLPQYETVIYSGFYTPLAVHHHQLGKNICYCHTPPRFIYDQRDFYRQQLPLGLRPALQAFIHYLQPRYEQAISQMDLLIANSHHVRQRIQHYLGKDAIVIYPPCDTQRFTWQGQADYYLSTGRLDPLKRVDLIIQAFLKMPDKKLVVTSGGSELRRLQQLAQAAPHIHFTDWVSEKQLAQLVGRAIAILYLPKNEDFGLSPVEAMAAGKPVIGVAEGGLLETMIPGQTGILIESPPTIAAICEAVTTLTPARALSMRSTCEARAQHFCLEIFLDNMRRQLTGEVIAKTPI</sequence>
<dbReference type="OrthoDB" id="9801609at2"/>
<dbReference type="GO" id="GO:0016757">
    <property type="term" value="F:glycosyltransferase activity"/>
    <property type="evidence" value="ECO:0007669"/>
    <property type="project" value="InterPro"/>
</dbReference>
<dbReference type="KEGG" id="tig:THII_2979"/>
<keyword evidence="4" id="KW-1185">Reference proteome</keyword>